<evidence type="ECO:0000313" key="2">
    <source>
        <dbReference type="EMBL" id="MDP9894101.1"/>
    </source>
</evidence>
<organism evidence="2 3">
    <name type="scientific">Variovorax boronicumulans</name>
    <dbReference type="NCBI Taxonomy" id="436515"/>
    <lineage>
        <taxon>Bacteria</taxon>
        <taxon>Pseudomonadati</taxon>
        <taxon>Pseudomonadota</taxon>
        <taxon>Betaproteobacteria</taxon>
        <taxon>Burkholderiales</taxon>
        <taxon>Comamonadaceae</taxon>
        <taxon>Variovorax</taxon>
    </lineage>
</organism>
<name>A0AAW8D2L8_9BURK</name>
<dbReference type="EMBL" id="JAUSRD010000007">
    <property type="protein sequence ID" value="MDP9894101.1"/>
    <property type="molecule type" value="Genomic_DNA"/>
</dbReference>
<dbReference type="RefSeq" id="WP_306880771.1">
    <property type="nucleotide sequence ID" value="NZ_JAUSRD010000007.1"/>
</dbReference>
<accession>A0AAW8D2L8</accession>
<feature type="domain" description="DUF3806" evidence="1">
    <location>
        <begin position="41"/>
        <end position="126"/>
    </location>
</feature>
<dbReference type="Proteomes" id="UP001242045">
    <property type="component" value="Unassembled WGS sequence"/>
</dbReference>
<dbReference type="AlphaFoldDB" id="A0AAW8D2L8"/>
<sequence>MKQKIEAPTTDDLHAIAHQLMHAAELVSEATGATLSGTMADLAALQKVIDSKIVEPEATYSLQALGLAFGKVFVGTRANFDWWMVEDEYGRDPAIRYKQTTLLLFPKTMLSKRIEDGEQVDVAEIFKGLQEMVQEVLAEHYPGA</sequence>
<proteinExistence type="predicted"/>
<reference evidence="2" key="1">
    <citation type="submission" date="2023-07" db="EMBL/GenBank/DDBJ databases">
        <title>Sorghum-associated microbial communities from plants grown in Nebraska, USA.</title>
        <authorList>
            <person name="Schachtman D."/>
        </authorList>
    </citation>
    <scope>NUCLEOTIDE SEQUENCE</scope>
    <source>
        <strain evidence="2">DS3754</strain>
    </source>
</reference>
<dbReference type="Gene3D" id="1.20.120.1090">
    <property type="match status" value="1"/>
</dbReference>
<evidence type="ECO:0000313" key="3">
    <source>
        <dbReference type="Proteomes" id="UP001242045"/>
    </source>
</evidence>
<dbReference type="InterPro" id="IPR024266">
    <property type="entry name" value="DUF3806"/>
</dbReference>
<dbReference type="Pfam" id="PF12713">
    <property type="entry name" value="DUF3806"/>
    <property type="match status" value="1"/>
</dbReference>
<evidence type="ECO:0000259" key="1">
    <source>
        <dbReference type="Pfam" id="PF12713"/>
    </source>
</evidence>
<comment type="caution">
    <text evidence="2">The sequence shown here is derived from an EMBL/GenBank/DDBJ whole genome shotgun (WGS) entry which is preliminary data.</text>
</comment>
<protein>
    <recommendedName>
        <fullName evidence="1">DUF3806 domain-containing protein</fullName>
    </recommendedName>
</protein>
<gene>
    <name evidence="2" type="ORF">J2W31_003224</name>
</gene>